<dbReference type="OrthoDB" id="10255118at2759"/>
<dbReference type="PANTHER" id="PTHR12860:SF0">
    <property type="entry name" value="SIGNAL RECOGNITION PARTICLE SUBUNIT SRP68"/>
    <property type="match status" value="1"/>
</dbReference>
<comment type="similarity">
    <text evidence="3">Belongs to the SRP68 family.</text>
</comment>
<dbReference type="Proteomes" id="UP000595437">
    <property type="component" value="Chromosome 13"/>
</dbReference>
<gene>
    <name evidence="10" type="ORF">FKW44_019356</name>
</gene>
<evidence type="ECO:0000256" key="2">
    <source>
        <dbReference type="ARBA" id="ARBA00004604"/>
    </source>
</evidence>
<keyword evidence="7" id="KW-0539">Nucleus</keyword>
<comment type="subcellular location">
    <subcellularLocation>
        <location evidence="1">Cytoplasm</location>
    </subcellularLocation>
    <subcellularLocation>
        <location evidence="2">Nucleus</location>
        <location evidence="2">Nucleolus</location>
    </subcellularLocation>
</comment>
<evidence type="ECO:0000256" key="5">
    <source>
        <dbReference type="ARBA" id="ARBA00022884"/>
    </source>
</evidence>
<evidence type="ECO:0000256" key="9">
    <source>
        <dbReference type="ARBA" id="ARBA00029498"/>
    </source>
</evidence>
<evidence type="ECO:0000256" key="3">
    <source>
        <dbReference type="ARBA" id="ARBA00009352"/>
    </source>
</evidence>
<feature type="non-terminal residue" evidence="10">
    <location>
        <position position="1"/>
    </location>
</feature>
<dbReference type="GO" id="GO:0008312">
    <property type="term" value="F:7S RNA binding"/>
    <property type="evidence" value="ECO:0007669"/>
    <property type="project" value="InterPro"/>
</dbReference>
<dbReference type="InterPro" id="IPR026258">
    <property type="entry name" value="SRP68"/>
</dbReference>
<sequence length="369" mass="42179">MASATTTINATAATVAAASPASGRLSPSYREKKKRFTKKIVTLENIQASEKVLLIPLMDAERAWSYGLQLKFEMQSEPRRKYHMIGRLRKAVQHANALRELGKDVCDPRSKLELEAYVSALSGTLFFETGEWKKALEAYTSARTLYHNLSLSLDEEEARNYKKKVEEILPNLRYCAYNIGDDSARKDLLTMPRAGRELDELIHQTLQSSKLVDIEWKGRKLTLKHEKVRVFLSREQQFMEELANSKSSEEKVAAYESIMMDCKDAIQVLKEDLTQDPVFRNRQQASNGPVTPSHFLFTYLNYIKHNKVIERNLVMIKSLKDVLEAKVPQAEGKKPVKPQDLIRMYENIISNLNELPLLAGLEEDSELKV</sequence>
<evidence type="ECO:0000256" key="6">
    <source>
        <dbReference type="ARBA" id="ARBA00023135"/>
    </source>
</evidence>
<dbReference type="InterPro" id="IPR038253">
    <property type="entry name" value="SRP68_N_sf"/>
</dbReference>
<evidence type="ECO:0000256" key="1">
    <source>
        <dbReference type="ARBA" id="ARBA00004496"/>
    </source>
</evidence>
<dbReference type="EMBL" id="CP045902">
    <property type="protein sequence ID" value="QQP38700.1"/>
    <property type="molecule type" value="Genomic_DNA"/>
</dbReference>
<keyword evidence="4" id="KW-0963">Cytoplasm</keyword>
<dbReference type="GO" id="GO:0005786">
    <property type="term" value="C:signal recognition particle, endoplasmic reticulum targeting"/>
    <property type="evidence" value="ECO:0007669"/>
    <property type="project" value="UniProtKB-KW"/>
</dbReference>
<keyword evidence="5" id="KW-0694">RNA-binding</keyword>
<keyword evidence="8" id="KW-0687">Ribonucleoprotein</keyword>
<dbReference type="GO" id="GO:0030942">
    <property type="term" value="F:endoplasmic reticulum signal peptide binding"/>
    <property type="evidence" value="ECO:0007669"/>
    <property type="project" value="InterPro"/>
</dbReference>
<proteinExistence type="inferred from homology"/>
<dbReference type="PANTHER" id="PTHR12860">
    <property type="entry name" value="SIGNAL RECOGNITION PARTICLE 68 KDA PROTEIN"/>
    <property type="match status" value="1"/>
</dbReference>
<organism evidence="10 11">
    <name type="scientific">Caligus rogercresseyi</name>
    <name type="common">Sea louse</name>
    <dbReference type="NCBI Taxonomy" id="217165"/>
    <lineage>
        <taxon>Eukaryota</taxon>
        <taxon>Metazoa</taxon>
        <taxon>Ecdysozoa</taxon>
        <taxon>Arthropoda</taxon>
        <taxon>Crustacea</taxon>
        <taxon>Multicrustacea</taxon>
        <taxon>Hexanauplia</taxon>
        <taxon>Copepoda</taxon>
        <taxon>Siphonostomatoida</taxon>
        <taxon>Caligidae</taxon>
        <taxon>Caligus</taxon>
    </lineage>
</organism>
<dbReference type="Pfam" id="PF16969">
    <property type="entry name" value="SRP68"/>
    <property type="match status" value="1"/>
</dbReference>
<evidence type="ECO:0000256" key="8">
    <source>
        <dbReference type="ARBA" id="ARBA00023274"/>
    </source>
</evidence>
<dbReference type="AlphaFoldDB" id="A0A7T8GWF9"/>
<keyword evidence="6" id="KW-0733">Signal recognition particle</keyword>
<protein>
    <recommendedName>
        <fullName evidence="9">Signal recognition particle subunit SRP68</fullName>
    </recommendedName>
</protein>
<accession>A0A7T8GWF9</accession>
<dbReference type="GO" id="GO:0005047">
    <property type="term" value="F:signal recognition particle binding"/>
    <property type="evidence" value="ECO:0007669"/>
    <property type="project" value="InterPro"/>
</dbReference>
<evidence type="ECO:0000256" key="4">
    <source>
        <dbReference type="ARBA" id="ARBA00022490"/>
    </source>
</evidence>
<dbReference type="Gene3D" id="1.10.3450.40">
    <property type="entry name" value="Signal recognition particle, SRP68 subunit, RNA-binding domain"/>
    <property type="match status" value="1"/>
</dbReference>
<evidence type="ECO:0000313" key="10">
    <source>
        <dbReference type="EMBL" id="QQP38700.1"/>
    </source>
</evidence>
<name>A0A7T8GWF9_CALRO</name>
<evidence type="ECO:0000313" key="11">
    <source>
        <dbReference type="Proteomes" id="UP000595437"/>
    </source>
</evidence>
<evidence type="ECO:0000256" key="7">
    <source>
        <dbReference type="ARBA" id="ARBA00023242"/>
    </source>
</evidence>
<reference evidence="11" key="1">
    <citation type="submission" date="2021-01" db="EMBL/GenBank/DDBJ databases">
        <title>Caligus Genome Assembly.</title>
        <authorList>
            <person name="Gallardo-Escarate C."/>
        </authorList>
    </citation>
    <scope>NUCLEOTIDE SEQUENCE [LARGE SCALE GENOMIC DNA]</scope>
</reference>
<dbReference type="GO" id="GO:0006614">
    <property type="term" value="P:SRP-dependent cotranslational protein targeting to membrane"/>
    <property type="evidence" value="ECO:0007669"/>
    <property type="project" value="InterPro"/>
</dbReference>
<keyword evidence="11" id="KW-1185">Reference proteome</keyword>
<dbReference type="GO" id="GO:0005730">
    <property type="term" value="C:nucleolus"/>
    <property type="evidence" value="ECO:0007669"/>
    <property type="project" value="UniProtKB-SubCell"/>
</dbReference>